<keyword evidence="3 4" id="KW-0472">Membrane</keyword>
<evidence type="ECO:0000256" key="3">
    <source>
        <dbReference type="ARBA" id="ARBA00023136"/>
    </source>
</evidence>
<feature type="transmembrane region" description="Helical" evidence="4">
    <location>
        <begin position="41"/>
        <end position="64"/>
    </location>
</feature>
<dbReference type="OrthoDB" id="161814at2759"/>
<accession>A0A8H3FKP6</accession>
<reference evidence="5" key="1">
    <citation type="submission" date="2021-03" db="EMBL/GenBank/DDBJ databases">
        <authorList>
            <person name="Tagirdzhanova G."/>
        </authorList>
    </citation>
    <scope>NUCLEOTIDE SEQUENCE</scope>
</reference>
<dbReference type="AlphaFoldDB" id="A0A8H3FKP6"/>
<evidence type="ECO:0000256" key="4">
    <source>
        <dbReference type="RuleBase" id="RU367022"/>
    </source>
</evidence>
<comment type="caution">
    <text evidence="5">The sequence shown here is derived from an EMBL/GenBank/DDBJ whole genome shotgun (WGS) entry which is preliminary data.</text>
</comment>
<feature type="transmembrane region" description="Helical" evidence="4">
    <location>
        <begin position="120"/>
        <end position="137"/>
    </location>
</feature>
<dbReference type="Proteomes" id="UP000664534">
    <property type="component" value="Unassembled WGS sequence"/>
</dbReference>
<evidence type="ECO:0000256" key="2">
    <source>
        <dbReference type="ARBA" id="ARBA00022989"/>
    </source>
</evidence>
<evidence type="ECO:0000256" key="1">
    <source>
        <dbReference type="ARBA" id="ARBA00022692"/>
    </source>
</evidence>
<evidence type="ECO:0000313" key="6">
    <source>
        <dbReference type="Proteomes" id="UP000664534"/>
    </source>
</evidence>
<proteinExistence type="inferred from homology"/>
<keyword evidence="4" id="KW-0813">Transport</keyword>
<keyword evidence="1 4" id="KW-0812">Transmembrane</keyword>
<keyword evidence="2 4" id="KW-1133">Transmembrane helix</keyword>
<comment type="subcellular location">
    <subcellularLocation>
        <location evidence="4">Membrane</location>
        <topology evidence="4">Multi-pass membrane protein</topology>
    </subcellularLocation>
</comment>
<keyword evidence="4" id="KW-0186">Copper</keyword>
<dbReference type="PANTHER" id="PTHR12483:SF115">
    <property type="entry name" value="COPPER TRANSPORT PROTEIN"/>
    <property type="match status" value="1"/>
</dbReference>
<comment type="similarity">
    <text evidence="4">Belongs to the copper transporter (Ctr) (TC 1.A.56) family. SLC31A subfamily.</text>
</comment>
<dbReference type="EMBL" id="CAJPDT010000043">
    <property type="protein sequence ID" value="CAF9926343.1"/>
    <property type="molecule type" value="Genomic_DNA"/>
</dbReference>
<organism evidence="5 6">
    <name type="scientific">Imshaugia aleurites</name>
    <dbReference type="NCBI Taxonomy" id="172621"/>
    <lineage>
        <taxon>Eukaryota</taxon>
        <taxon>Fungi</taxon>
        <taxon>Dikarya</taxon>
        <taxon>Ascomycota</taxon>
        <taxon>Pezizomycotina</taxon>
        <taxon>Lecanoromycetes</taxon>
        <taxon>OSLEUM clade</taxon>
        <taxon>Lecanoromycetidae</taxon>
        <taxon>Lecanorales</taxon>
        <taxon>Lecanorineae</taxon>
        <taxon>Parmeliaceae</taxon>
        <taxon>Imshaugia</taxon>
    </lineage>
</organism>
<protein>
    <recommendedName>
        <fullName evidence="4">Copper transport protein</fullName>
    </recommendedName>
</protein>
<dbReference type="InterPro" id="IPR007274">
    <property type="entry name" value="Cop_transporter"/>
</dbReference>
<keyword evidence="4" id="KW-0406">Ion transport</keyword>
<name>A0A8H3FKP6_9LECA</name>
<keyword evidence="4" id="KW-0187">Copper transport</keyword>
<dbReference type="GO" id="GO:0005375">
    <property type="term" value="F:copper ion transmembrane transporter activity"/>
    <property type="evidence" value="ECO:0007669"/>
    <property type="project" value="UniProtKB-UniRule"/>
</dbReference>
<dbReference type="Pfam" id="PF04145">
    <property type="entry name" value="Ctr"/>
    <property type="match status" value="1"/>
</dbReference>
<sequence>MDHSDMDHSGMDHGGMDMGAKCNMNMLFTWDTTNLCIIFRWWHISSTMTLLVSLVAVALLTAGYEAVREASRKYEARSAEYANTLPNDGGDDDAGRDRGSFLWSGKGAGQREKKVRLVKAAFYAVQVFYSFFIMLLFMTYNGWVMFAVAVGASVGYIGFGNSSSTKSVACH</sequence>
<dbReference type="GO" id="GO:0016020">
    <property type="term" value="C:membrane"/>
    <property type="evidence" value="ECO:0007669"/>
    <property type="project" value="UniProtKB-SubCell"/>
</dbReference>
<feature type="transmembrane region" description="Helical" evidence="4">
    <location>
        <begin position="143"/>
        <end position="159"/>
    </location>
</feature>
<dbReference type="PANTHER" id="PTHR12483">
    <property type="entry name" value="SOLUTE CARRIER FAMILY 31 COPPER TRANSPORTERS"/>
    <property type="match status" value="1"/>
</dbReference>
<evidence type="ECO:0000313" key="5">
    <source>
        <dbReference type="EMBL" id="CAF9926343.1"/>
    </source>
</evidence>
<gene>
    <name evidence="5" type="ORF">IMSHALPRED_006936</name>
</gene>
<keyword evidence="6" id="KW-1185">Reference proteome</keyword>